<dbReference type="EMBL" id="CATOUU010000001">
    <property type="protein sequence ID" value="CAI9912390.1"/>
    <property type="molecule type" value="Genomic_DNA"/>
</dbReference>
<evidence type="ECO:0000313" key="3">
    <source>
        <dbReference type="EMBL" id="CAI9912390.1"/>
    </source>
</evidence>
<reference evidence="4 5" key="2">
    <citation type="submission" date="2024-07" db="EMBL/GenBank/DDBJ databases">
        <authorList>
            <person name="Akdeniz Z."/>
        </authorList>
    </citation>
    <scope>NUCLEOTIDE SEQUENCE [LARGE SCALE GENOMIC DNA]</scope>
</reference>
<dbReference type="InterPro" id="IPR001611">
    <property type="entry name" value="Leu-rich_rpt"/>
</dbReference>
<dbReference type="EMBL" id="CAXDID020000321">
    <property type="protein sequence ID" value="CAL6076763.1"/>
    <property type="molecule type" value="Genomic_DNA"/>
</dbReference>
<evidence type="ECO:0000313" key="5">
    <source>
        <dbReference type="Proteomes" id="UP001642409"/>
    </source>
</evidence>
<accession>A0AA86N486</accession>
<evidence type="ECO:0000256" key="2">
    <source>
        <dbReference type="ARBA" id="ARBA00022737"/>
    </source>
</evidence>
<dbReference type="PANTHER" id="PTHR46652:SF3">
    <property type="entry name" value="LEUCINE-RICH REPEAT-CONTAINING PROTEIN 9"/>
    <property type="match status" value="1"/>
</dbReference>
<dbReference type="PROSITE" id="PS51450">
    <property type="entry name" value="LRR"/>
    <property type="match status" value="3"/>
</dbReference>
<dbReference type="Proteomes" id="UP001642409">
    <property type="component" value="Unassembled WGS sequence"/>
</dbReference>
<organism evidence="3">
    <name type="scientific">Hexamita inflata</name>
    <dbReference type="NCBI Taxonomy" id="28002"/>
    <lineage>
        <taxon>Eukaryota</taxon>
        <taxon>Metamonada</taxon>
        <taxon>Diplomonadida</taxon>
        <taxon>Hexamitidae</taxon>
        <taxon>Hexamitinae</taxon>
        <taxon>Hexamita</taxon>
    </lineage>
</organism>
<gene>
    <name evidence="3" type="ORF">HINF_LOCUS35</name>
    <name evidence="4" type="ORF">HINF_LOCUS57845</name>
</gene>
<dbReference type="SUPFAM" id="SSF52058">
    <property type="entry name" value="L domain-like"/>
    <property type="match status" value="1"/>
</dbReference>
<proteinExistence type="predicted"/>
<sequence length="404" mass="47420">MILKFGEQILDNVLKIQDPEVTNLKFIEKLNVQTLELCISNGMNVKFRNNIIKELELIEMKVELNWIIDDLELENLKMLMIIGQRIDEQIIIKDTEQFKNIAKFKKLHTLILVSTYNVDLTHIYYVTSLTKLSMEQCGLKNIDLIKQLVNLEDLDLQMNNLQQIDSMRYLVNLKELNISQNWQIDITPLEDLVNLIKLMMSSCELRSLSPLKLLSHNLQYLDISNNDKINITELQFLTSLIYLNFENCKIFSICALRPLVNLEILDIAYNNIVYLDANLNNMKKLEWLQFKGNIISDFTSIENYIISNNNNAEKSEDIQFQIYSQRKFKDLQEKGLRFPNKLRRIEGPNILLIQIQNQRKTHKMAQNNLKQEINAAVNNTRQNQIQFTSTAVRLFQQLNQMGFE</sequence>
<name>A0AA86N486_9EUKA</name>
<keyword evidence="5" id="KW-1185">Reference proteome</keyword>
<keyword evidence="1" id="KW-0433">Leucine-rich repeat</keyword>
<dbReference type="InterPro" id="IPR032675">
    <property type="entry name" value="LRR_dom_sf"/>
</dbReference>
<dbReference type="PANTHER" id="PTHR46652">
    <property type="entry name" value="LEUCINE-RICH REPEAT AND IQ DOMAIN-CONTAINING PROTEIN 1-RELATED"/>
    <property type="match status" value="1"/>
</dbReference>
<dbReference type="AlphaFoldDB" id="A0AA86N486"/>
<keyword evidence="2" id="KW-0677">Repeat</keyword>
<evidence type="ECO:0000313" key="4">
    <source>
        <dbReference type="EMBL" id="CAL6076763.1"/>
    </source>
</evidence>
<comment type="caution">
    <text evidence="3">The sequence shown here is derived from an EMBL/GenBank/DDBJ whole genome shotgun (WGS) entry which is preliminary data.</text>
</comment>
<reference evidence="3" key="1">
    <citation type="submission" date="2023-06" db="EMBL/GenBank/DDBJ databases">
        <authorList>
            <person name="Kurt Z."/>
        </authorList>
    </citation>
    <scope>NUCLEOTIDE SEQUENCE</scope>
</reference>
<evidence type="ECO:0000256" key="1">
    <source>
        <dbReference type="ARBA" id="ARBA00022614"/>
    </source>
</evidence>
<protein>
    <submittedName>
        <fullName evidence="3">Leucine-rich repeat domain-containing protein</fullName>
    </submittedName>
    <submittedName>
        <fullName evidence="4">Leucine-rich_repeat domain-containing protein</fullName>
    </submittedName>
</protein>
<dbReference type="InterPro" id="IPR050836">
    <property type="entry name" value="SDS22/Internalin_LRR"/>
</dbReference>
<dbReference type="Gene3D" id="3.80.10.10">
    <property type="entry name" value="Ribonuclease Inhibitor"/>
    <property type="match status" value="2"/>
</dbReference>